<comment type="caution">
    <text evidence="3">The sequence shown here is derived from an EMBL/GenBank/DDBJ whole genome shotgun (WGS) entry which is preliminary data.</text>
</comment>
<organism evidence="3 4">
    <name type="scientific">Blastopirellula retiformator</name>
    <dbReference type="NCBI Taxonomy" id="2527970"/>
    <lineage>
        <taxon>Bacteria</taxon>
        <taxon>Pseudomonadati</taxon>
        <taxon>Planctomycetota</taxon>
        <taxon>Planctomycetia</taxon>
        <taxon>Pirellulales</taxon>
        <taxon>Pirellulaceae</taxon>
        <taxon>Blastopirellula</taxon>
    </lineage>
</organism>
<dbReference type="RefSeq" id="WP_146432188.1">
    <property type="nucleotide sequence ID" value="NZ_SJPF01000003.1"/>
</dbReference>
<dbReference type="Proteomes" id="UP000318878">
    <property type="component" value="Unassembled WGS sequence"/>
</dbReference>
<feature type="coiled-coil region" evidence="1">
    <location>
        <begin position="41"/>
        <end position="68"/>
    </location>
</feature>
<feature type="transmembrane region" description="Helical" evidence="2">
    <location>
        <begin position="18"/>
        <end position="38"/>
    </location>
</feature>
<dbReference type="EMBL" id="SJPF01000003">
    <property type="protein sequence ID" value="TWT32854.1"/>
    <property type="molecule type" value="Genomic_DNA"/>
</dbReference>
<keyword evidence="4" id="KW-1185">Reference proteome</keyword>
<accession>A0A5C5V2M3</accession>
<keyword evidence="2" id="KW-0812">Transmembrane</keyword>
<dbReference type="OrthoDB" id="259658at2"/>
<keyword evidence="1" id="KW-0175">Coiled coil</keyword>
<evidence type="ECO:0000256" key="1">
    <source>
        <dbReference type="SAM" id="Coils"/>
    </source>
</evidence>
<keyword evidence="2" id="KW-0472">Membrane</keyword>
<reference evidence="3 4" key="1">
    <citation type="submission" date="2019-02" db="EMBL/GenBank/DDBJ databases">
        <title>Deep-cultivation of Planctomycetes and their phenomic and genomic characterization uncovers novel biology.</title>
        <authorList>
            <person name="Wiegand S."/>
            <person name="Jogler M."/>
            <person name="Boedeker C."/>
            <person name="Pinto D."/>
            <person name="Vollmers J."/>
            <person name="Rivas-Marin E."/>
            <person name="Kohn T."/>
            <person name="Peeters S.H."/>
            <person name="Heuer A."/>
            <person name="Rast P."/>
            <person name="Oberbeckmann S."/>
            <person name="Bunk B."/>
            <person name="Jeske O."/>
            <person name="Meyerdierks A."/>
            <person name="Storesund J.E."/>
            <person name="Kallscheuer N."/>
            <person name="Luecker S."/>
            <person name="Lage O.M."/>
            <person name="Pohl T."/>
            <person name="Merkel B.J."/>
            <person name="Hornburger P."/>
            <person name="Mueller R.-W."/>
            <person name="Bruemmer F."/>
            <person name="Labrenz M."/>
            <person name="Spormann A.M."/>
            <person name="Op Den Camp H."/>
            <person name="Overmann J."/>
            <person name="Amann R."/>
            <person name="Jetten M.S.M."/>
            <person name="Mascher T."/>
            <person name="Medema M.H."/>
            <person name="Devos D.P."/>
            <person name="Kaster A.-K."/>
            <person name="Ovreas L."/>
            <person name="Rohde M."/>
            <person name="Galperin M.Y."/>
            <person name="Jogler C."/>
        </authorList>
    </citation>
    <scope>NUCLEOTIDE SEQUENCE [LARGE SCALE GENOMIC DNA]</scope>
    <source>
        <strain evidence="3 4">Enr8</strain>
    </source>
</reference>
<dbReference type="AlphaFoldDB" id="A0A5C5V2M3"/>
<protein>
    <submittedName>
        <fullName evidence="3">Uncharacterized protein</fullName>
    </submittedName>
</protein>
<keyword evidence="2" id="KW-1133">Transmembrane helix</keyword>
<evidence type="ECO:0000313" key="3">
    <source>
        <dbReference type="EMBL" id="TWT32854.1"/>
    </source>
</evidence>
<proteinExistence type="predicted"/>
<sequence length="251" mass="28416">MAKTMETISTINSTLRTVLAVLVATVLGIASFFGYNIYHEKEIALQKVSALEEEISHKQAEIEQLGVRLKLLKVDQRIGQFHVVDQLVDPESGEKVSKVRFLEIDKQGKPIGLPREFEIKGDVAYIEYWVVKFDDKYVEEADPFRNTSIFLFRKIFGEDQKASEVPDIDTIGDRPAVYAQNPEVTEFENQLWKDFWKLANDPEAAKSKGVRTAHGEAPNIKMIEGKTYELELRSSGGVSLKPVEVEIKPES</sequence>
<gene>
    <name evidence="3" type="ORF">Enr8_26610</name>
</gene>
<name>A0A5C5V2M3_9BACT</name>
<evidence type="ECO:0000256" key="2">
    <source>
        <dbReference type="SAM" id="Phobius"/>
    </source>
</evidence>
<evidence type="ECO:0000313" key="4">
    <source>
        <dbReference type="Proteomes" id="UP000318878"/>
    </source>
</evidence>